<dbReference type="VEuPathDB" id="VectorBase:RSAN_028879"/>
<evidence type="ECO:0000256" key="1">
    <source>
        <dbReference type="SAM" id="MobiDB-lite"/>
    </source>
</evidence>
<comment type="caution">
    <text evidence="2">The sequence shown here is derived from an EMBL/GenBank/DDBJ whole genome shotgun (WGS) entry which is preliminary data.</text>
</comment>
<feature type="compositionally biased region" description="Low complexity" evidence="1">
    <location>
        <begin position="92"/>
        <end position="103"/>
    </location>
</feature>
<evidence type="ECO:0000313" key="3">
    <source>
        <dbReference type="Proteomes" id="UP000821837"/>
    </source>
</evidence>
<keyword evidence="3" id="KW-1185">Reference proteome</keyword>
<dbReference type="VEuPathDB" id="VectorBase:RSAN_043346"/>
<reference evidence="2" key="2">
    <citation type="submission" date="2021-09" db="EMBL/GenBank/DDBJ databases">
        <authorList>
            <person name="Jia N."/>
            <person name="Wang J."/>
            <person name="Shi W."/>
            <person name="Du L."/>
            <person name="Sun Y."/>
            <person name="Zhan W."/>
            <person name="Jiang J."/>
            <person name="Wang Q."/>
            <person name="Zhang B."/>
            <person name="Ji P."/>
            <person name="Sakyi L.B."/>
            <person name="Cui X."/>
            <person name="Yuan T."/>
            <person name="Jiang B."/>
            <person name="Yang W."/>
            <person name="Lam T.T.-Y."/>
            <person name="Chang Q."/>
            <person name="Ding S."/>
            <person name="Wang X."/>
            <person name="Zhu J."/>
            <person name="Ruan X."/>
            <person name="Zhao L."/>
            <person name="Wei J."/>
            <person name="Que T."/>
            <person name="Du C."/>
            <person name="Cheng J."/>
            <person name="Dai P."/>
            <person name="Han X."/>
            <person name="Huang E."/>
            <person name="Gao Y."/>
            <person name="Liu J."/>
            <person name="Shao H."/>
            <person name="Ye R."/>
            <person name="Li L."/>
            <person name="Wei W."/>
            <person name="Wang X."/>
            <person name="Wang C."/>
            <person name="Huo Q."/>
            <person name="Li W."/>
            <person name="Guo W."/>
            <person name="Chen H."/>
            <person name="Chen S."/>
            <person name="Zhou L."/>
            <person name="Zhou L."/>
            <person name="Ni X."/>
            <person name="Tian J."/>
            <person name="Zhou Y."/>
            <person name="Sheng Y."/>
            <person name="Liu T."/>
            <person name="Pan Y."/>
            <person name="Xia L."/>
            <person name="Li J."/>
            <person name="Zhao F."/>
            <person name="Cao W."/>
        </authorList>
    </citation>
    <scope>NUCLEOTIDE SEQUENCE</scope>
    <source>
        <strain evidence="2">Rsan-2018</strain>
        <tissue evidence="2">Larvae</tissue>
    </source>
</reference>
<organism evidence="2 3">
    <name type="scientific">Rhipicephalus sanguineus</name>
    <name type="common">Brown dog tick</name>
    <name type="synonym">Ixodes sanguineus</name>
    <dbReference type="NCBI Taxonomy" id="34632"/>
    <lineage>
        <taxon>Eukaryota</taxon>
        <taxon>Metazoa</taxon>
        <taxon>Ecdysozoa</taxon>
        <taxon>Arthropoda</taxon>
        <taxon>Chelicerata</taxon>
        <taxon>Arachnida</taxon>
        <taxon>Acari</taxon>
        <taxon>Parasitiformes</taxon>
        <taxon>Ixodida</taxon>
        <taxon>Ixodoidea</taxon>
        <taxon>Ixodidae</taxon>
        <taxon>Rhipicephalinae</taxon>
        <taxon>Rhipicephalus</taxon>
        <taxon>Rhipicephalus</taxon>
    </lineage>
</organism>
<protein>
    <submittedName>
        <fullName evidence="2">Uncharacterized protein</fullName>
    </submittedName>
</protein>
<proteinExistence type="predicted"/>
<dbReference type="Proteomes" id="UP000821837">
    <property type="component" value="Chromosome 3"/>
</dbReference>
<feature type="region of interest" description="Disordered" evidence="1">
    <location>
        <begin position="86"/>
        <end position="110"/>
    </location>
</feature>
<dbReference type="SUPFAM" id="SSF56219">
    <property type="entry name" value="DNase I-like"/>
    <property type="match status" value="1"/>
</dbReference>
<gene>
    <name evidence="2" type="ORF">HPB52_010721</name>
</gene>
<name>A0A9D4SZX1_RHISA</name>
<dbReference type="EMBL" id="JABSTV010001249">
    <property type="protein sequence ID" value="KAH7961603.1"/>
    <property type="molecule type" value="Genomic_DNA"/>
</dbReference>
<evidence type="ECO:0000313" key="2">
    <source>
        <dbReference type="EMBL" id="KAH7961603.1"/>
    </source>
</evidence>
<dbReference type="InterPro" id="IPR036691">
    <property type="entry name" value="Endo/exonu/phosph_ase_sf"/>
</dbReference>
<dbReference type="AlphaFoldDB" id="A0A9D4SZX1"/>
<reference evidence="2" key="1">
    <citation type="journal article" date="2020" name="Cell">
        <title>Large-Scale Comparative Analyses of Tick Genomes Elucidate Their Genetic Diversity and Vector Capacities.</title>
        <authorList>
            <consortium name="Tick Genome and Microbiome Consortium (TIGMIC)"/>
            <person name="Jia N."/>
            <person name="Wang J."/>
            <person name="Shi W."/>
            <person name="Du L."/>
            <person name="Sun Y."/>
            <person name="Zhan W."/>
            <person name="Jiang J.F."/>
            <person name="Wang Q."/>
            <person name="Zhang B."/>
            <person name="Ji P."/>
            <person name="Bell-Sakyi L."/>
            <person name="Cui X.M."/>
            <person name="Yuan T.T."/>
            <person name="Jiang B.G."/>
            <person name="Yang W.F."/>
            <person name="Lam T.T."/>
            <person name="Chang Q.C."/>
            <person name="Ding S.J."/>
            <person name="Wang X.J."/>
            <person name="Zhu J.G."/>
            <person name="Ruan X.D."/>
            <person name="Zhao L."/>
            <person name="Wei J.T."/>
            <person name="Ye R.Z."/>
            <person name="Que T.C."/>
            <person name="Du C.H."/>
            <person name="Zhou Y.H."/>
            <person name="Cheng J.X."/>
            <person name="Dai P.F."/>
            <person name="Guo W.B."/>
            <person name="Han X.H."/>
            <person name="Huang E.J."/>
            <person name="Li L.F."/>
            <person name="Wei W."/>
            <person name="Gao Y.C."/>
            <person name="Liu J.Z."/>
            <person name="Shao H.Z."/>
            <person name="Wang X."/>
            <person name="Wang C.C."/>
            <person name="Yang T.C."/>
            <person name="Huo Q.B."/>
            <person name="Li W."/>
            <person name="Chen H.Y."/>
            <person name="Chen S.E."/>
            <person name="Zhou L.G."/>
            <person name="Ni X.B."/>
            <person name="Tian J.H."/>
            <person name="Sheng Y."/>
            <person name="Liu T."/>
            <person name="Pan Y.S."/>
            <person name="Xia L.Y."/>
            <person name="Li J."/>
            <person name="Zhao F."/>
            <person name="Cao W.C."/>
        </authorList>
    </citation>
    <scope>NUCLEOTIDE SEQUENCE</scope>
    <source>
        <strain evidence="2">Rsan-2018</strain>
    </source>
</reference>
<sequence>MNAHHTMDLVDVIHQLGLQVLNTGSFTFAIKTGRPSCTSIDVSLDSDGDRFDCAMEPDSWVSDHLPIVITPAGGKIPRTRHFQAAAPRRPEGLGLPESGGSSSKHPVPDLHPLNLRAARRRAEIRYLKAQCPDHRTLLQPCRCGMPATCQPSQTADRARGGAKAWRLLRSLVIRPLPRQPVLAAAIRLGISEQERLADRFATLPLARTAAITTTPAPKPPRSHHPTWTASQISDFDRLPDMVVESALDALGITDCLCASINAFLAGRTLRVRAGCARYPTQCSLYVDDVALWVRGPKWNLTAIRRPPQSSLDAVTSFFRAIRLVVSPTKTETLLVHPRVTARRAIPRLVLGDQPIPWSQALTYLGLRIDHYLTCIPAIKLATFEATSVQTAVGKRLSRGQACTPRLALQLYEGAATAVRTNALPMVQLAPHRKKQLER</sequence>
<accession>A0A9D4SZX1</accession>